<dbReference type="SMART" id="SM00744">
    <property type="entry name" value="RINGv"/>
    <property type="match status" value="1"/>
</dbReference>
<dbReference type="SUPFAM" id="SSF57850">
    <property type="entry name" value="RING/U-box"/>
    <property type="match status" value="1"/>
</dbReference>
<dbReference type="Pfam" id="PF12906">
    <property type="entry name" value="RINGv"/>
    <property type="match status" value="1"/>
</dbReference>
<dbReference type="InterPro" id="IPR011016">
    <property type="entry name" value="Znf_RING-CH"/>
</dbReference>
<dbReference type="Proteomes" id="UP000076738">
    <property type="component" value="Unassembled WGS sequence"/>
</dbReference>
<keyword evidence="5" id="KW-1133">Transmembrane helix</keyword>
<keyword evidence="5" id="KW-0812">Transmembrane</keyword>
<evidence type="ECO:0000256" key="4">
    <source>
        <dbReference type="SAM" id="MobiDB-lite"/>
    </source>
</evidence>
<evidence type="ECO:0000256" key="5">
    <source>
        <dbReference type="SAM" id="Phobius"/>
    </source>
</evidence>
<protein>
    <recommendedName>
        <fullName evidence="6">RING-CH-type domain-containing protein</fullName>
    </recommendedName>
</protein>
<gene>
    <name evidence="7" type="ORF">CALVIDRAFT_533337</name>
</gene>
<dbReference type="STRING" id="1330018.A0A167RL36"/>
<evidence type="ECO:0000256" key="3">
    <source>
        <dbReference type="ARBA" id="ARBA00022833"/>
    </source>
</evidence>
<dbReference type="EMBL" id="KV417268">
    <property type="protein sequence ID" value="KZP01032.1"/>
    <property type="molecule type" value="Genomic_DNA"/>
</dbReference>
<feature type="compositionally biased region" description="Basic and acidic residues" evidence="4">
    <location>
        <begin position="21"/>
        <end position="30"/>
    </location>
</feature>
<evidence type="ECO:0000256" key="1">
    <source>
        <dbReference type="ARBA" id="ARBA00022723"/>
    </source>
</evidence>
<feature type="transmembrane region" description="Helical" evidence="5">
    <location>
        <begin position="264"/>
        <end position="287"/>
    </location>
</feature>
<keyword evidence="1" id="KW-0479">Metal-binding</keyword>
<feature type="domain" description="RING-CH-type" evidence="6">
    <location>
        <begin position="43"/>
        <end position="111"/>
    </location>
</feature>
<dbReference type="PANTHER" id="PTHR46347">
    <property type="entry name" value="RING/FYVE/PHD ZINC FINGER SUPERFAMILY PROTEIN"/>
    <property type="match status" value="1"/>
</dbReference>
<feature type="transmembrane region" description="Helical" evidence="5">
    <location>
        <begin position="307"/>
        <end position="324"/>
    </location>
</feature>
<dbReference type="AlphaFoldDB" id="A0A167RL36"/>
<keyword evidence="3" id="KW-0862">Zinc</keyword>
<sequence>MDFDEHQPHLPPPPRDPQSPSDHEDERAVEDSLLVPRTPSPPPNPDDESMCRICFGGVDEEPDMGKLIRPCLCKGSVSYVHVKCLNDWRRASRNRTSYLACAQCGYRYHFARTRVAGLATNPLVLFLATIALFAVITFITGTVMSYFLPPSLLSPSTSPPPSKATHLLAALLDEEEVDEDDFTAQLFIYTPAGAIQDVLESALRTFISGEACTFVTSFFGFAPTTKQIPITGPATGFKQTFRLVKESPPTIPVSGLLAGIVQKLVIGTATVGILSFINLLLSFSLLLPVQLGLRNIFRRGRRDTSPTSTALIILFVLIGLGRAIHKVYKLIRTLAGYILLRAETAILEVTQEDEEREQNTVRAYLQQQRLKFLMLRNWAFRLVKLERAAWGDLRRVFRARFQALIAQEEPAQ</sequence>
<dbReference type="Gene3D" id="3.30.40.10">
    <property type="entry name" value="Zinc/RING finger domain, C3HC4 (zinc finger)"/>
    <property type="match status" value="1"/>
</dbReference>
<accession>A0A167RL36</accession>
<keyword evidence="5" id="KW-0472">Membrane</keyword>
<dbReference type="OrthoDB" id="264354at2759"/>
<keyword evidence="2" id="KW-0863">Zinc-finger</keyword>
<dbReference type="PANTHER" id="PTHR46347:SF1">
    <property type="entry name" value="RING_FYVE_PHD ZINC FINGER SUPERFAMILY PROTEIN"/>
    <property type="match status" value="1"/>
</dbReference>
<evidence type="ECO:0000256" key="2">
    <source>
        <dbReference type="ARBA" id="ARBA00022771"/>
    </source>
</evidence>
<dbReference type="CDD" id="cd16495">
    <property type="entry name" value="RING_CH-C4HC3_MARCH"/>
    <property type="match status" value="1"/>
</dbReference>
<evidence type="ECO:0000259" key="6">
    <source>
        <dbReference type="PROSITE" id="PS51292"/>
    </source>
</evidence>
<proteinExistence type="predicted"/>
<evidence type="ECO:0000313" key="7">
    <source>
        <dbReference type="EMBL" id="KZP01032.1"/>
    </source>
</evidence>
<dbReference type="InterPro" id="IPR013083">
    <property type="entry name" value="Znf_RING/FYVE/PHD"/>
</dbReference>
<keyword evidence="8" id="KW-1185">Reference proteome</keyword>
<dbReference type="GO" id="GO:0008270">
    <property type="term" value="F:zinc ion binding"/>
    <property type="evidence" value="ECO:0007669"/>
    <property type="project" value="UniProtKB-KW"/>
</dbReference>
<feature type="transmembrane region" description="Helical" evidence="5">
    <location>
        <begin position="123"/>
        <end position="148"/>
    </location>
</feature>
<organism evidence="7 8">
    <name type="scientific">Calocera viscosa (strain TUFC12733)</name>
    <dbReference type="NCBI Taxonomy" id="1330018"/>
    <lineage>
        <taxon>Eukaryota</taxon>
        <taxon>Fungi</taxon>
        <taxon>Dikarya</taxon>
        <taxon>Basidiomycota</taxon>
        <taxon>Agaricomycotina</taxon>
        <taxon>Dacrymycetes</taxon>
        <taxon>Dacrymycetales</taxon>
        <taxon>Dacrymycetaceae</taxon>
        <taxon>Calocera</taxon>
    </lineage>
</organism>
<reference evidence="7 8" key="1">
    <citation type="journal article" date="2016" name="Mol. Biol. Evol.">
        <title>Comparative Genomics of Early-Diverging Mushroom-Forming Fungi Provides Insights into the Origins of Lignocellulose Decay Capabilities.</title>
        <authorList>
            <person name="Nagy L.G."/>
            <person name="Riley R."/>
            <person name="Tritt A."/>
            <person name="Adam C."/>
            <person name="Daum C."/>
            <person name="Floudas D."/>
            <person name="Sun H."/>
            <person name="Yadav J.S."/>
            <person name="Pangilinan J."/>
            <person name="Larsson K.H."/>
            <person name="Matsuura K."/>
            <person name="Barry K."/>
            <person name="Labutti K."/>
            <person name="Kuo R."/>
            <person name="Ohm R.A."/>
            <person name="Bhattacharya S.S."/>
            <person name="Shirouzu T."/>
            <person name="Yoshinaga Y."/>
            <person name="Martin F.M."/>
            <person name="Grigoriev I.V."/>
            <person name="Hibbett D.S."/>
        </authorList>
    </citation>
    <scope>NUCLEOTIDE SEQUENCE [LARGE SCALE GENOMIC DNA]</scope>
    <source>
        <strain evidence="7 8">TUFC12733</strain>
    </source>
</reference>
<dbReference type="PROSITE" id="PS51292">
    <property type="entry name" value="ZF_RING_CH"/>
    <property type="match status" value="1"/>
</dbReference>
<feature type="region of interest" description="Disordered" evidence="4">
    <location>
        <begin position="1"/>
        <end position="48"/>
    </location>
</feature>
<evidence type="ECO:0000313" key="8">
    <source>
        <dbReference type="Proteomes" id="UP000076738"/>
    </source>
</evidence>
<name>A0A167RL36_CALVF</name>